<name>A0AAW1MKF3_POPJA</name>
<dbReference type="EMBL" id="JASPKY010000039">
    <property type="protein sequence ID" value="KAK9746499.1"/>
    <property type="molecule type" value="Genomic_DNA"/>
</dbReference>
<accession>A0AAW1MKF3</accession>
<keyword evidence="1" id="KW-0732">Signal</keyword>
<dbReference type="InterPro" id="IPR032062">
    <property type="entry name" value="DUF4803"/>
</dbReference>
<proteinExistence type="predicted"/>
<protein>
    <submittedName>
        <fullName evidence="2">Uncharacterized protein</fullName>
    </submittedName>
</protein>
<sequence length="610" mass="71011">MIRYCVLLLAFLWIPNSEQSETFSSIAVFAQNLIKSDWKTVEDRSYLQLNKTIEQKQARISRKIRNVGEVLWQLEQPISPISCNVSAKFIQSIANNSRDRTMLRDFHSYMYRIDRDLKQLQEYSEKNNSLSMIDFANAAISNQPNSTKLFLEKIHQQIMPKITYKSRGGLMKMLADNIEAFDAIVRINEESPNQLLYNLFNKIVLTQIKGYAIIQFSYAILEIHDKGYYLKESKLAKKEIRDKLQELFNETIQTTAKLSRDYWRHDPDEYKRGENYLELTKLLQGYVVNEKLLNRDQHCYGQCKHFKEISIFNCQTDPFCRKQARCNGKAYHCRSLNPIDMQICPAPRGNTRRYDYIEYDNHDILGVKSNCSTSLINLDGLIGWCPYCMCFCDDQDFSSDRFFSLRQVVSDTKQNKVVTGIRFAKKNKMIHLQVQQGEILPYGVINVTSLEWVPIDNFKINDRRFTPLQFGKNPKDKRTHLNLEIRMTKFHFESGRLFPTSGSHTWYRNLKTEFSPYNSRTRIPTEDLDIPTKTKSRNTIVSKGDQFVEFTHTDITKDVGQTTIPFIDSQDVVTKVPTPLVGAGLYYKSSPGYGGFIGLKIVTYNFTQHL</sequence>
<evidence type="ECO:0000256" key="1">
    <source>
        <dbReference type="SAM" id="SignalP"/>
    </source>
</evidence>
<keyword evidence="3" id="KW-1185">Reference proteome</keyword>
<comment type="caution">
    <text evidence="2">The sequence shown here is derived from an EMBL/GenBank/DDBJ whole genome shotgun (WGS) entry which is preliminary data.</text>
</comment>
<dbReference type="Proteomes" id="UP001458880">
    <property type="component" value="Unassembled WGS sequence"/>
</dbReference>
<feature type="chain" id="PRO_5043676867" evidence="1">
    <location>
        <begin position="21"/>
        <end position="610"/>
    </location>
</feature>
<reference evidence="2 3" key="1">
    <citation type="journal article" date="2024" name="BMC Genomics">
        <title>De novo assembly and annotation of Popillia japonica's genome with initial clues to its potential as an invasive pest.</title>
        <authorList>
            <person name="Cucini C."/>
            <person name="Boschi S."/>
            <person name="Funari R."/>
            <person name="Cardaioli E."/>
            <person name="Iannotti N."/>
            <person name="Marturano G."/>
            <person name="Paoli F."/>
            <person name="Bruttini M."/>
            <person name="Carapelli A."/>
            <person name="Frati F."/>
            <person name="Nardi F."/>
        </authorList>
    </citation>
    <scope>NUCLEOTIDE SEQUENCE [LARGE SCALE GENOMIC DNA]</scope>
    <source>
        <strain evidence="2">DMR45628</strain>
    </source>
</reference>
<dbReference type="Pfam" id="PF16061">
    <property type="entry name" value="DUF4803"/>
    <property type="match status" value="1"/>
</dbReference>
<evidence type="ECO:0000313" key="3">
    <source>
        <dbReference type="Proteomes" id="UP001458880"/>
    </source>
</evidence>
<dbReference type="PANTHER" id="PTHR47890:SF1">
    <property type="entry name" value="LD24308P"/>
    <property type="match status" value="1"/>
</dbReference>
<organism evidence="2 3">
    <name type="scientific">Popillia japonica</name>
    <name type="common">Japanese beetle</name>
    <dbReference type="NCBI Taxonomy" id="7064"/>
    <lineage>
        <taxon>Eukaryota</taxon>
        <taxon>Metazoa</taxon>
        <taxon>Ecdysozoa</taxon>
        <taxon>Arthropoda</taxon>
        <taxon>Hexapoda</taxon>
        <taxon>Insecta</taxon>
        <taxon>Pterygota</taxon>
        <taxon>Neoptera</taxon>
        <taxon>Endopterygota</taxon>
        <taxon>Coleoptera</taxon>
        <taxon>Polyphaga</taxon>
        <taxon>Scarabaeiformia</taxon>
        <taxon>Scarabaeidae</taxon>
        <taxon>Rutelinae</taxon>
        <taxon>Popillia</taxon>
    </lineage>
</organism>
<evidence type="ECO:0000313" key="2">
    <source>
        <dbReference type="EMBL" id="KAK9746499.1"/>
    </source>
</evidence>
<dbReference type="AlphaFoldDB" id="A0AAW1MKF3"/>
<gene>
    <name evidence="2" type="ORF">QE152_g6081</name>
</gene>
<feature type="signal peptide" evidence="1">
    <location>
        <begin position="1"/>
        <end position="20"/>
    </location>
</feature>
<dbReference type="PANTHER" id="PTHR47890">
    <property type="entry name" value="LD24308P"/>
    <property type="match status" value="1"/>
</dbReference>